<gene>
    <name evidence="2" type="ORF">ES332_D04G213500v1</name>
</gene>
<evidence type="ECO:0000313" key="2">
    <source>
        <dbReference type="EMBL" id="TYH78261.1"/>
    </source>
</evidence>
<dbReference type="Proteomes" id="UP000322667">
    <property type="component" value="Chromosome D04"/>
</dbReference>
<dbReference type="AlphaFoldDB" id="A0A5D2LFT0"/>
<protein>
    <submittedName>
        <fullName evidence="2">Uncharacterized protein</fullName>
    </submittedName>
</protein>
<feature type="region of interest" description="Disordered" evidence="1">
    <location>
        <begin position="1"/>
        <end position="37"/>
    </location>
</feature>
<name>A0A5D2LFT0_GOSTO</name>
<proteinExistence type="predicted"/>
<reference evidence="2 3" key="1">
    <citation type="submission" date="2019-07" db="EMBL/GenBank/DDBJ databases">
        <title>WGS assembly of Gossypium tomentosum.</title>
        <authorList>
            <person name="Chen Z.J."/>
            <person name="Sreedasyam A."/>
            <person name="Ando A."/>
            <person name="Song Q."/>
            <person name="De L."/>
            <person name="Hulse-Kemp A."/>
            <person name="Ding M."/>
            <person name="Ye W."/>
            <person name="Kirkbride R."/>
            <person name="Jenkins J."/>
            <person name="Plott C."/>
            <person name="Lovell J."/>
            <person name="Lin Y.-M."/>
            <person name="Vaughn R."/>
            <person name="Liu B."/>
            <person name="Li W."/>
            <person name="Simpson S."/>
            <person name="Scheffler B."/>
            <person name="Saski C."/>
            <person name="Grover C."/>
            <person name="Hu G."/>
            <person name="Conover J."/>
            <person name="Carlson J."/>
            <person name="Shu S."/>
            <person name="Boston L."/>
            <person name="Williams M."/>
            <person name="Peterson D."/>
            <person name="Mcgee K."/>
            <person name="Jones D."/>
            <person name="Wendel J."/>
            <person name="Stelly D."/>
            <person name="Grimwood J."/>
            <person name="Schmutz J."/>
        </authorList>
    </citation>
    <scope>NUCLEOTIDE SEQUENCE [LARGE SCALE GENOMIC DNA]</scope>
    <source>
        <strain evidence="2">7179.01</strain>
    </source>
</reference>
<organism evidence="2 3">
    <name type="scientific">Gossypium tomentosum</name>
    <name type="common">Hawaiian cotton</name>
    <name type="synonym">Gossypium sandvicense</name>
    <dbReference type="NCBI Taxonomy" id="34277"/>
    <lineage>
        <taxon>Eukaryota</taxon>
        <taxon>Viridiplantae</taxon>
        <taxon>Streptophyta</taxon>
        <taxon>Embryophyta</taxon>
        <taxon>Tracheophyta</taxon>
        <taxon>Spermatophyta</taxon>
        <taxon>Magnoliopsida</taxon>
        <taxon>eudicotyledons</taxon>
        <taxon>Gunneridae</taxon>
        <taxon>Pentapetalae</taxon>
        <taxon>rosids</taxon>
        <taxon>malvids</taxon>
        <taxon>Malvales</taxon>
        <taxon>Malvaceae</taxon>
        <taxon>Malvoideae</taxon>
        <taxon>Gossypium</taxon>
    </lineage>
</organism>
<dbReference type="EMBL" id="CM017626">
    <property type="protein sequence ID" value="TYH78261.1"/>
    <property type="molecule type" value="Genomic_DNA"/>
</dbReference>
<evidence type="ECO:0000256" key="1">
    <source>
        <dbReference type="SAM" id="MobiDB-lite"/>
    </source>
</evidence>
<keyword evidence="3" id="KW-1185">Reference proteome</keyword>
<sequence>MGSGFNGGNEEPCTPFRPDSDDGEWTPSTEPQSDLGTWQGQLAVLVQRRLPRAVGVLTPHMGQRRKGALGFILLLKFV</sequence>
<feature type="compositionally biased region" description="Polar residues" evidence="1">
    <location>
        <begin position="26"/>
        <end position="37"/>
    </location>
</feature>
<evidence type="ECO:0000313" key="3">
    <source>
        <dbReference type="Proteomes" id="UP000322667"/>
    </source>
</evidence>
<accession>A0A5D2LFT0</accession>